<dbReference type="PANTHER" id="PTHR24177">
    <property type="entry name" value="CASKIN"/>
    <property type="match status" value="1"/>
</dbReference>
<dbReference type="Pfam" id="PF13962">
    <property type="entry name" value="PGG"/>
    <property type="match status" value="1"/>
</dbReference>
<feature type="transmembrane region" description="Helical" evidence="1">
    <location>
        <begin position="121"/>
        <end position="145"/>
    </location>
</feature>
<evidence type="ECO:0000313" key="4">
    <source>
        <dbReference type="Proteomes" id="UP001187192"/>
    </source>
</evidence>
<accession>A0AA88CQ27</accession>
<dbReference type="EMBL" id="BTGU01005791">
    <property type="protein sequence ID" value="GMN30293.1"/>
    <property type="molecule type" value="Genomic_DNA"/>
</dbReference>
<protein>
    <recommendedName>
        <fullName evidence="2">PGG domain-containing protein</fullName>
    </recommendedName>
</protein>
<evidence type="ECO:0000313" key="3">
    <source>
        <dbReference type="EMBL" id="GMN30293.1"/>
    </source>
</evidence>
<name>A0AA88CQ27_FICCA</name>
<evidence type="ECO:0000259" key="2">
    <source>
        <dbReference type="Pfam" id="PF13962"/>
    </source>
</evidence>
<feature type="transmembrane region" description="Helical" evidence="1">
    <location>
        <begin position="151"/>
        <end position="169"/>
    </location>
</feature>
<comment type="caution">
    <text evidence="3">The sequence shown here is derived from an EMBL/GenBank/DDBJ whole genome shotgun (WGS) entry which is preliminary data.</text>
</comment>
<dbReference type="AlphaFoldDB" id="A0AA88CQ27"/>
<keyword evidence="1" id="KW-0472">Membrane</keyword>
<dbReference type="Proteomes" id="UP001187192">
    <property type="component" value="Unassembled WGS sequence"/>
</dbReference>
<evidence type="ECO:0000256" key="1">
    <source>
        <dbReference type="SAM" id="Phobius"/>
    </source>
</evidence>
<reference evidence="3" key="1">
    <citation type="submission" date="2023-07" db="EMBL/GenBank/DDBJ databases">
        <title>draft genome sequence of fig (Ficus carica).</title>
        <authorList>
            <person name="Takahashi T."/>
            <person name="Nishimura K."/>
        </authorList>
    </citation>
    <scope>NUCLEOTIDE SEQUENCE</scope>
</reference>
<proteinExistence type="predicted"/>
<keyword evidence="1" id="KW-1133">Transmembrane helix</keyword>
<gene>
    <name evidence="3" type="ORF">TIFTF001_047999</name>
</gene>
<dbReference type="GO" id="GO:0016020">
    <property type="term" value="C:membrane"/>
    <property type="evidence" value="ECO:0007669"/>
    <property type="project" value="TreeGrafter"/>
</dbReference>
<dbReference type="PANTHER" id="PTHR24177:SF329">
    <property type="entry name" value="ANKYRIN REPEAT PROTEIN"/>
    <property type="match status" value="1"/>
</dbReference>
<feature type="transmembrane region" description="Helical" evidence="1">
    <location>
        <begin position="81"/>
        <end position="100"/>
    </location>
</feature>
<sequence length="186" mass="20484">MPPSCRGSINKEGLQPVALFTKKHKELVVAGEDWMTDTSTSCIIVGALIVIITFAAAFTVPGENNQETGFSISTNKKLFKVFIMSDVMSLFLSTTSVLVFSGIFTSRYAEEDFLKSMPKKMVIGLSTLFFSIATAMIAFCVSVPLILPEKWIAPLVGLLARMLTPGYMVNAYKVKNIFMYSSYFAL</sequence>
<organism evidence="3 4">
    <name type="scientific">Ficus carica</name>
    <name type="common">Common fig</name>
    <dbReference type="NCBI Taxonomy" id="3494"/>
    <lineage>
        <taxon>Eukaryota</taxon>
        <taxon>Viridiplantae</taxon>
        <taxon>Streptophyta</taxon>
        <taxon>Embryophyta</taxon>
        <taxon>Tracheophyta</taxon>
        <taxon>Spermatophyta</taxon>
        <taxon>Magnoliopsida</taxon>
        <taxon>eudicotyledons</taxon>
        <taxon>Gunneridae</taxon>
        <taxon>Pentapetalae</taxon>
        <taxon>rosids</taxon>
        <taxon>fabids</taxon>
        <taxon>Rosales</taxon>
        <taxon>Moraceae</taxon>
        <taxon>Ficeae</taxon>
        <taxon>Ficus</taxon>
    </lineage>
</organism>
<dbReference type="InterPro" id="IPR026961">
    <property type="entry name" value="PGG_dom"/>
</dbReference>
<feature type="domain" description="PGG" evidence="2">
    <location>
        <begin position="33"/>
        <end position="143"/>
    </location>
</feature>
<keyword evidence="4" id="KW-1185">Reference proteome</keyword>
<feature type="transmembrane region" description="Helical" evidence="1">
    <location>
        <begin position="42"/>
        <end position="61"/>
    </location>
</feature>
<keyword evidence="1" id="KW-0812">Transmembrane</keyword>